<dbReference type="InterPro" id="IPR040256">
    <property type="entry name" value="At4g02000-like"/>
</dbReference>
<keyword evidence="2" id="KW-1185">Reference proteome</keyword>
<dbReference type="EMBL" id="JADBGQ010000009">
    <property type="protein sequence ID" value="KAG5378698.1"/>
    <property type="molecule type" value="Genomic_DNA"/>
</dbReference>
<accession>A0ABQ7KWC7</accession>
<evidence type="ECO:0000313" key="2">
    <source>
        <dbReference type="Proteomes" id="UP000823674"/>
    </source>
</evidence>
<comment type="caution">
    <text evidence="1">The sequence shown here is derived from an EMBL/GenBank/DDBJ whole genome shotgun (WGS) entry which is preliminary data.</text>
</comment>
<organism evidence="1 2">
    <name type="scientific">Brassica rapa subsp. trilocularis</name>
    <dbReference type="NCBI Taxonomy" id="1813537"/>
    <lineage>
        <taxon>Eukaryota</taxon>
        <taxon>Viridiplantae</taxon>
        <taxon>Streptophyta</taxon>
        <taxon>Embryophyta</taxon>
        <taxon>Tracheophyta</taxon>
        <taxon>Spermatophyta</taxon>
        <taxon>Magnoliopsida</taxon>
        <taxon>eudicotyledons</taxon>
        <taxon>Gunneridae</taxon>
        <taxon>Pentapetalae</taxon>
        <taxon>rosids</taxon>
        <taxon>malvids</taxon>
        <taxon>Brassicales</taxon>
        <taxon>Brassicaceae</taxon>
        <taxon>Brassiceae</taxon>
        <taxon>Brassica</taxon>
    </lineage>
</organism>
<proteinExistence type="predicted"/>
<protein>
    <submittedName>
        <fullName evidence="1">Uncharacterized protein</fullName>
    </submittedName>
</protein>
<dbReference type="PANTHER" id="PTHR31286">
    <property type="entry name" value="GLYCINE-RICH CELL WALL STRUCTURAL PROTEIN 1.8-LIKE"/>
    <property type="match status" value="1"/>
</dbReference>
<reference evidence="1 2" key="1">
    <citation type="submission" date="2021-03" db="EMBL/GenBank/DDBJ databases">
        <authorList>
            <person name="King G.J."/>
            <person name="Bancroft I."/>
            <person name="Baten A."/>
            <person name="Bloomfield J."/>
            <person name="Borpatragohain P."/>
            <person name="He Z."/>
            <person name="Irish N."/>
            <person name="Irwin J."/>
            <person name="Liu K."/>
            <person name="Mauleon R.P."/>
            <person name="Moore J."/>
            <person name="Morris R."/>
            <person name="Ostergaard L."/>
            <person name="Wang B."/>
            <person name="Wells R."/>
        </authorList>
    </citation>
    <scope>NUCLEOTIDE SEQUENCE [LARGE SCALE GENOMIC DNA]</scope>
    <source>
        <strain evidence="1">R-o-18</strain>
        <tissue evidence="1">Leaf</tissue>
    </source>
</reference>
<evidence type="ECO:0000313" key="1">
    <source>
        <dbReference type="EMBL" id="KAG5378698.1"/>
    </source>
</evidence>
<name>A0ABQ7KWC7_BRACM</name>
<sequence length="119" mass="13363">MRQSSSSSMGQIIGMVNAVWAKNQAHLCLWVPWSSDFSPDEAPLTNVVVPVEMQNVPYLLSNNRSLIRIAMAIGKTISMSLETKRKYKFQEAKMYVKVDLPKRLPHAVVLVSPMGGRFL</sequence>
<gene>
    <name evidence="1" type="primary">A07p011150.1_BraROA</name>
    <name evidence="1" type="ORF">IGI04_026540</name>
</gene>
<dbReference type="Proteomes" id="UP000823674">
    <property type="component" value="Chromosome A07"/>
</dbReference>
<dbReference type="PANTHER" id="PTHR31286:SF87">
    <property type="entry name" value="DUF4283 DOMAIN-CONTAINING PROTEIN"/>
    <property type="match status" value="1"/>
</dbReference>